<reference evidence="1 4" key="2">
    <citation type="submission" date="2018-10" db="EMBL/GenBank/DDBJ databases">
        <title>Sequencing the genomes of 1000 actinobacteria strains.</title>
        <authorList>
            <person name="Klenk H.-P."/>
        </authorList>
    </citation>
    <scope>NUCLEOTIDE SEQUENCE [LARGE SCALE GENOMIC DNA]</scope>
    <source>
        <strain evidence="1 4">DSM 45119</strain>
    </source>
</reference>
<proteinExistence type="predicted"/>
<organism evidence="2 3">
    <name type="scientific">Saccharopolyspora antimicrobica</name>
    <dbReference type="NCBI Taxonomy" id="455193"/>
    <lineage>
        <taxon>Bacteria</taxon>
        <taxon>Bacillati</taxon>
        <taxon>Actinomycetota</taxon>
        <taxon>Actinomycetes</taxon>
        <taxon>Pseudonocardiales</taxon>
        <taxon>Pseudonocardiaceae</taxon>
        <taxon>Saccharopolyspora</taxon>
    </lineage>
</organism>
<protein>
    <submittedName>
        <fullName evidence="2">Uncharacterized protein</fullName>
    </submittedName>
</protein>
<name>A0A1I5AZR6_9PSEU</name>
<reference evidence="2 3" key="1">
    <citation type="submission" date="2016-10" db="EMBL/GenBank/DDBJ databases">
        <authorList>
            <person name="de Groot N.N."/>
        </authorList>
    </citation>
    <scope>NUCLEOTIDE SEQUENCE [LARGE SCALE GENOMIC DNA]</scope>
    <source>
        <strain evidence="2 3">CPCC 201259</strain>
    </source>
</reference>
<dbReference type="Proteomes" id="UP000270697">
    <property type="component" value="Unassembled WGS sequence"/>
</dbReference>
<dbReference type="EMBL" id="FOUP01000006">
    <property type="protein sequence ID" value="SFN67955.1"/>
    <property type="molecule type" value="Genomic_DNA"/>
</dbReference>
<evidence type="ECO:0000313" key="3">
    <source>
        <dbReference type="Proteomes" id="UP000199398"/>
    </source>
</evidence>
<gene>
    <name evidence="1" type="ORF">ATL45_4789</name>
    <name evidence="2" type="ORF">SAMN05421805_10663</name>
</gene>
<sequence length="70" mass="7445">MHVSNPAPSQMTVNQLAEILQHLRDSGAGDTPVAVNVGDRLVLPVLHSAVRAHARSTYLELRAPDLPPSG</sequence>
<keyword evidence="4" id="KW-1185">Reference proteome</keyword>
<accession>A0A1I5AZR6</accession>
<evidence type="ECO:0000313" key="4">
    <source>
        <dbReference type="Proteomes" id="UP000270697"/>
    </source>
</evidence>
<dbReference type="EMBL" id="RBXX01000002">
    <property type="protein sequence ID" value="RKT86422.1"/>
    <property type="molecule type" value="Genomic_DNA"/>
</dbReference>
<evidence type="ECO:0000313" key="1">
    <source>
        <dbReference type="EMBL" id="RKT86422.1"/>
    </source>
</evidence>
<dbReference type="Proteomes" id="UP000199398">
    <property type="component" value="Unassembled WGS sequence"/>
</dbReference>
<evidence type="ECO:0000313" key="2">
    <source>
        <dbReference type="EMBL" id="SFN67955.1"/>
    </source>
</evidence>
<dbReference type="AlphaFoldDB" id="A0A1I5AZR6"/>